<gene>
    <name evidence="2" type="ORF">EDD76_102305</name>
</gene>
<dbReference type="InterPro" id="IPR003741">
    <property type="entry name" value="LUD_dom"/>
</dbReference>
<protein>
    <submittedName>
        <fullName evidence="2">YkgG family uncharacterized protein</fullName>
    </submittedName>
</protein>
<dbReference type="PIRSF" id="PIRSF020269">
    <property type="entry name" value="DUF1121"/>
    <property type="match status" value="1"/>
</dbReference>
<dbReference type="EMBL" id="SLUO01000002">
    <property type="protein sequence ID" value="TCL60607.1"/>
    <property type="molecule type" value="Genomic_DNA"/>
</dbReference>
<evidence type="ECO:0000313" key="3">
    <source>
        <dbReference type="Proteomes" id="UP000295718"/>
    </source>
</evidence>
<dbReference type="Proteomes" id="UP000295718">
    <property type="component" value="Unassembled WGS sequence"/>
</dbReference>
<reference evidence="2 3" key="1">
    <citation type="submission" date="2019-03" db="EMBL/GenBank/DDBJ databases">
        <title>Genomic Encyclopedia of Type Strains, Phase IV (KMG-IV): sequencing the most valuable type-strain genomes for metagenomic binning, comparative biology and taxonomic classification.</title>
        <authorList>
            <person name="Goeker M."/>
        </authorList>
    </citation>
    <scope>NUCLEOTIDE SEQUENCE [LARGE SCALE GENOMIC DNA]</scope>
    <source>
        <strain evidence="2 3">DSM 100556</strain>
    </source>
</reference>
<dbReference type="RefSeq" id="WP_031389117.1">
    <property type="nucleotide sequence ID" value="NZ_JPNB01000001.1"/>
</dbReference>
<accession>A0A4V2QCK4</accession>
<dbReference type="PANTHER" id="PTHR36179">
    <property type="entry name" value="LUD_DOM DOMAIN-CONTAINING PROTEIN"/>
    <property type="match status" value="1"/>
</dbReference>
<dbReference type="PANTHER" id="PTHR36179:SF2">
    <property type="entry name" value="LUD DOMAIN-CONTAINING PROTEIN"/>
    <property type="match status" value="1"/>
</dbReference>
<dbReference type="Pfam" id="PF02589">
    <property type="entry name" value="LUD_dom"/>
    <property type="match status" value="1"/>
</dbReference>
<evidence type="ECO:0000259" key="1">
    <source>
        <dbReference type="Pfam" id="PF02589"/>
    </source>
</evidence>
<dbReference type="AlphaFoldDB" id="A0A4V2QCK4"/>
<organism evidence="2 3">
    <name type="scientific">Kineothrix alysoides</name>
    <dbReference type="NCBI Taxonomy" id="1469948"/>
    <lineage>
        <taxon>Bacteria</taxon>
        <taxon>Bacillati</taxon>
        <taxon>Bacillota</taxon>
        <taxon>Clostridia</taxon>
        <taxon>Lachnospirales</taxon>
        <taxon>Lachnospiraceae</taxon>
        <taxon>Kineothrix</taxon>
    </lineage>
</organism>
<proteinExistence type="predicted"/>
<comment type="caution">
    <text evidence="2">The sequence shown here is derived from an EMBL/GenBank/DDBJ whole genome shotgun (WGS) entry which is preliminary data.</text>
</comment>
<evidence type="ECO:0000313" key="2">
    <source>
        <dbReference type="EMBL" id="TCL60607.1"/>
    </source>
</evidence>
<dbReference type="OrthoDB" id="9809147at2"/>
<feature type="domain" description="LUD" evidence="1">
    <location>
        <begin position="13"/>
        <end position="204"/>
    </location>
</feature>
<keyword evidence="3" id="KW-1185">Reference proteome</keyword>
<dbReference type="InterPro" id="IPR009501">
    <property type="entry name" value="UCP020269"/>
</dbReference>
<dbReference type="STRING" id="1469948.GCA_000732725_00341"/>
<sequence length="210" mass="23186">MTHKQAAFASAAESIIKNLEKRNMEGYFFEDSASCIEAIISSIPENSIISWGGSETIKESGLMDRIKKENYSLLDRDAVPDEEKRKLYAQTMLADYYLMSTNAITLQGELINIDGRGNRVAFLTFGPENVIVLAGMNKLVTDVEGGVKRTRNIAAPANAKRLDKKTPCNATGHCGDCFSNDCMCSQLVITRRSGIKGRIKVYLIAEELGY</sequence>
<name>A0A4V2QCK4_9FIRM</name>